<evidence type="ECO:0000256" key="1">
    <source>
        <dbReference type="SAM" id="Phobius"/>
    </source>
</evidence>
<dbReference type="EMBL" id="LR877145">
    <property type="protein sequence ID" value="CAD2213264.1"/>
    <property type="molecule type" value="Genomic_DNA"/>
</dbReference>
<accession>A0A7G2C1S6</accession>
<gene>
    <name evidence="2" type="ORF">ADEAN_000070500</name>
</gene>
<dbReference type="AlphaFoldDB" id="A0A7G2C1S6"/>
<organism evidence="2 3">
    <name type="scientific">Angomonas deanei</name>
    <dbReference type="NCBI Taxonomy" id="59799"/>
    <lineage>
        <taxon>Eukaryota</taxon>
        <taxon>Discoba</taxon>
        <taxon>Euglenozoa</taxon>
        <taxon>Kinetoplastea</taxon>
        <taxon>Metakinetoplastina</taxon>
        <taxon>Trypanosomatida</taxon>
        <taxon>Trypanosomatidae</taxon>
        <taxon>Strigomonadinae</taxon>
        <taxon>Angomonas</taxon>
    </lineage>
</organism>
<name>A0A7G2C1S6_9TRYP</name>
<reference evidence="2 3" key="1">
    <citation type="submission" date="2020-08" db="EMBL/GenBank/DDBJ databases">
        <authorList>
            <person name="Newling K."/>
            <person name="Davey J."/>
            <person name="Forrester S."/>
        </authorList>
    </citation>
    <scope>NUCLEOTIDE SEQUENCE [LARGE SCALE GENOMIC DNA]</scope>
    <source>
        <strain evidence="3">Crithidia deanei Carvalho (ATCC PRA-265)</strain>
    </source>
</reference>
<keyword evidence="1" id="KW-0472">Membrane</keyword>
<dbReference type="Proteomes" id="UP000515908">
    <property type="component" value="Chromosome 01"/>
</dbReference>
<keyword evidence="1" id="KW-0812">Transmembrane</keyword>
<evidence type="ECO:0000313" key="3">
    <source>
        <dbReference type="Proteomes" id="UP000515908"/>
    </source>
</evidence>
<evidence type="ECO:0000313" key="2">
    <source>
        <dbReference type="EMBL" id="CAD2213264.1"/>
    </source>
</evidence>
<protein>
    <submittedName>
        <fullName evidence="2">Uncharacterized protein</fullName>
    </submittedName>
</protein>
<dbReference type="VEuPathDB" id="TriTrypDB:ADEAN_000070500"/>
<proteinExistence type="predicted"/>
<sequence>MANVTNTTNTTDPGRLRYVSPDESFWSMAVREFALPALVFAFMLYFIVGKTLVPMYQVGFPTRKGKLDKKVKALLEEEEQKEK</sequence>
<feature type="transmembrane region" description="Helical" evidence="1">
    <location>
        <begin position="33"/>
        <end position="53"/>
    </location>
</feature>
<keyword evidence="1" id="KW-1133">Transmembrane helix</keyword>
<keyword evidence="3" id="KW-1185">Reference proteome</keyword>